<dbReference type="AlphaFoldDB" id="A0A4R3YIK0"/>
<protein>
    <recommendedName>
        <fullName evidence="4">Transglycosylase SLT domain-containing protein</fullName>
    </recommendedName>
</protein>
<evidence type="ECO:0000256" key="1">
    <source>
        <dbReference type="SAM" id="SignalP"/>
    </source>
</evidence>
<keyword evidence="3" id="KW-1185">Reference proteome</keyword>
<keyword evidence="1" id="KW-0732">Signal</keyword>
<evidence type="ECO:0000313" key="3">
    <source>
        <dbReference type="Proteomes" id="UP000295645"/>
    </source>
</evidence>
<sequence length="373" mass="41717">MKRWTRFTCVMAWMPISAIAQTPLVERDFVEVLMEETSALDGDDVIELSDDYAAKLMLKTDSIYSDLRPVPNTPPSPAWATALIKARPWNPLSPEQGWAAFALRMGLTRARPLIEVRVDRGYSDLDRLIGASATKAAIDRDIFNTVLDMFDYSKASIAANYAVGAQLLREMAARVDPSEHAGQNIRPEVLQRFMKHAHYSQISEEDGEYLLSVLDSEIRAFEPGVSPSTQQPYIPAHFRVARLAAAYYMKSGYMTPRQSPCLPSGDENPGHAGLGMDIDAKEICFSAATDRATHAWFVRHLADQEQGIKRYSTSDDDPAIFKLLRPASIIVEALDIANFTRFALSSRIFAKKTSWARPGVNRLPTKINRMCKK</sequence>
<proteinExistence type="predicted"/>
<dbReference type="OrthoDB" id="8577963at2"/>
<evidence type="ECO:0008006" key="4">
    <source>
        <dbReference type="Google" id="ProtNLM"/>
    </source>
</evidence>
<evidence type="ECO:0000313" key="2">
    <source>
        <dbReference type="EMBL" id="TCV92020.1"/>
    </source>
</evidence>
<gene>
    <name evidence="2" type="ORF">EC912_10811</name>
</gene>
<dbReference type="EMBL" id="SMCS01000008">
    <property type="protein sequence ID" value="TCV92020.1"/>
    <property type="molecule type" value="Genomic_DNA"/>
</dbReference>
<name>A0A4R3YIK0_9GAMM</name>
<accession>A0A4R3YIK0</accession>
<dbReference type="RefSeq" id="WP_132146097.1">
    <property type="nucleotide sequence ID" value="NZ_SMCS01000008.1"/>
</dbReference>
<dbReference type="Proteomes" id="UP000295645">
    <property type="component" value="Unassembled WGS sequence"/>
</dbReference>
<organism evidence="2 3">
    <name type="scientific">Luteibacter rhizovicinus</name>
    <dbReference type="NCBI Taxonomy" id="242606"/>
    <lineage>
        <taxon>Bacteria</taxon>
        <taxon>Pseudomonadati</taxon>
        <taxon>Pseudomonadota</taxon>
        <taxon>Gammaproteobacteria</taxon>
        <taxon>Lysobacterales</taxon>
        <taxon>Rhodanobacteraceae</taxon>
        <taxon>Luteibacter</taxon>
    </lineage>
</organism>
<comment type="caution">
    <text evidence="2">The sequence shown here is derived from an EMBL/GenBank/DDBJ whole genome shotgun (WGS) entry which is preliminary data.</text>
</comment>
<reference evidence="2 3" key="1">
    <citation type="submission" date="2019-03" db="EMBL/GenBank/DDBJ databases">
        <title>Above-ground endophytic microbial communities from plants in different locations in the United States.</title>
        <authorList>
            <person name="Frank C."/>
        </authorList>
    </citation>
    <scope>NUCLEOTIDE SEQUENCE [LARGE SCALE GENOMIC DNA]</scope>
    <source>
        <strain evidence="2 3">LP_13_YM</strain>
    </source>
</reference>
<feature type="signal peptide" evidence="1">
    <location>
        <begin position="1"/>
        <end position="20"/>
    </location>
</feature>
<feature type="chain" id="PRO_5020849502" description="Transglycosylase SLT domain-containing protein" evidence="1">
    <location>
        <begin position="21"/>
        <end position="373"/>
    </location>
</feature>